<accession>A0A5B9VVG8</accession>
<dbReference type="RefSeq" id="WP_148591256.1">
    <property type="nucleotide sequence ID" value="NZ_CP042997.1"/>
</dbReference>
<keyword evidence="4" id="KW-1185">Reference proteome</keyword>
<name>A0A5B9VVG8_9BACT</name>
<dbReference type="InterPro" id="IPR000639">
    <property type="entry name" value="Epox_hydrolase-like"/>
</dbReference>
<dbReference type="Gene3D" id="3.40.50.1820">
    <property type="entry name" value="alpha/beta hydrolase"/>
    <property type="match status" value="1"/>
</dbReference>
<dbReference type="Pfam" id="PF00561">
    <property type="entry name" value="Abhydrolase_1"/>
    <property type="match status" value="1"/>
</dbReference>
<dbReference type="PRINTS" id="PR00111">
    <property type="entry name" value="ABHYDROLASE"/>
</dbReference>
<evidence type="ECO:0000259" key="2">
    <source>
        <dbReference type="Pfam" id="PF00561"/>
    </source>
</evidence>
<protein>
    <submittedName>
        <fullName evidence="3">Soluble epoxide hydrolase</fullName>
        <ecNumber evidence="3">3.3.2.10</ecNumber>
    </submittedName>
</protein>
<dbReference type="KEGG" id="agv:OJF2_06970"/>
<evidence type="ECO:0000313" key="3">
    <source>
        <dbReference type="EMBL" id="QEH32228.1"/>
    </source>
</evidence>
<proteinExistence type="predicted"/>
<dbReference type="InterPro" id="IPR029058">
    <property type="entry name" value="AB_hydrolase_fold"/>
</dbReference>
<dbReference type="PANTHER" id="PTHR43329">
    <property type="entry name" value="EPOXIDE HYDROLASE"/>
    <property type="match status" value="1"/>
</dbReference>
<dbReference type="Proteomes" id="UP000324233">
    <property type="component" value="Chromosome"/>
</dbReference>
<dbReference type="GO" id="GO:0004301">
    <property type="term" value="F:epoxide hydrolase activity"/>
    <property type="evidence" value="ECO:0007669"/>
    <property type="project" value="UniProtKB-EC"/>
</dbReference>
<evidence type="ECO:0000313" key="4">
    <source>
        <dbReference type="Proteomes" id="UP000324233"/>
    </source>
</evidence>
<dbReference type="InterPro" id="IPR000073">
    <property type="entry name" value="AB_hydrolase_1"/>
</dbReference>
<dbReference type="OrthoDB" id="9773293at2"/>
<dbReference type="AlphaFoldDB" id="A0A5B9VVG8"/>
<reference evidence="3 4" key="1">
    <citation type="submission" date="2019-08" db="EMBL/GenBank/DDBJ databases">
        <title>Deep-cultivation of Planctomycetes and their phenomic and genomic characterization uncovers novel biology.</title>
        <authorList>
            <person name="Wiegand S."/>
            <person name="Jogler M."/>
            <person name="Boedeker C."/>
            <person name="Pinto D."/>
            <person name="Vollmers J."/>
            <person name="Rivas-Marin E."/>
            <person name="Kohn T."/>
            <person name="Peeters S.H."/>
            <person name="Heuer A."/>
            <person name="Rast P."/>
            <person name="Oberbeckmann S."/>
            <person name="Bunk B."/>
            <person name="Jeske O."/>
            <person name="Meyerdierks A."/>
            <person name="Storesund J.E."/>
            <person name="Kallscheuer N."/>
            <person name="Luecker S."/>
            <person name="Lage O.M."/>
            <person name="Pohl T."/>
            <person name="Merkel B.J."/>
            <person name="Hornburger P."/>
            <person name="Mueller R.-W."/>
            <person name="Bruemmer F."/>
            <person name="Labrenz M."/>
            <person name="Spormann A.M."/>
            <person name="Op den Camp H."/>
            <person name="Overmann J."/>
            <person name="Amann R."/>
            <person name="Jetten M.S.M."/>
            <person name="Mascher T."/>
            <person name="Medema M.H."/>
            <person name="Devos D.P."/>
            <person name="Kaster A.-K."/>
            <person name="Ovreas L."/>
            <person name="Rohde M."/>
            <person name="Galperin M.Y."/>
            <person name="Jogler C."/>
        </authorList>
    </citation>
    <scope>NUCLEOTIDE SEQUENCE [LARGE SCALE GENOMIC DNA]</scope>
    <source>
        <strain evidence="3 4">OJF2</strain>
    </source>
</reference>
<sequence>MDAPLSHGIAQLSSDVRIHYGLGGEGEATALLIHGYPQNGWQWRHVVGPLAAAGFRVVVPDYRGAGRSSKPTAGYDKRTMAADLRALVREHLKIEGPLAVVGHDIGSMVAFAFALQFPDDVSHLSLCEAPLPGTRTYDEVVGKTRLAGDPLWHFSFHNAGDNLAEALTFGRERAYIDSFYDRLAFNPGAISLEDRARYAEAFASAGAMRAGFEVFRAFDKDAEDNRAALEARGRLRMPVLSLGGAHSVLAPGADEPMMKEVAEHATVRAIPAAGHWIAEENPEAVAEALVGFLRA</sequence>
<dbReference type="PRINTS" id="PR00412">
    <property type="entry name" value="EPOXHYDRLASE"/>
</dbReference>
<dbReference type="EC" id="3.3.2.10" evidence="3"/>
<keyword evidence="1 3" id="KW-0378">Hydrolase</keyword>
<gene>
    <name evidence="3" type="ORF">OJF2_06970</name>
</gene>
<dbReference type="SUPFAM" id="SSF53474">
    <property type="entry name" value="alpha/beta-Hydrolases"/>
    <property type="match status" value="1"/>
</dbReference>
<organism evidence="3 4">
    <name type="scientific">Aquisphaera giovannonii</name>
    <dbReference type="NCBI Taxonomy" id="406548"/>
    <lineage>
        <taxon>Bacteria</taxon>
        <taxon>Pseudomonadati</taxon>
        <taxon>Planctomycetota</taxon>
        <taxon>Planctomycetia</taxon>
        <taxon>Isosphaerales</taxon>
        <taxon>Isosphaeraceae</taxon>
        <taxon>Aquisphaera</taxon>
    </lineage>
</organism>
<feature type="domain" description="AB hydrolase-1" evidence="2">
    <location>
        <begin position="31"/>
        <end position="282"/>
    </location>
</feature>
<dbReference type="EMBL" id="CP042997">
    <property type="protein sequence ID" value="QEH32228.1"/>
    <property type="molecule type" value="Genomic_DNA"/>
</dbReference>
<evidence type="ECO:0000256" key="1">
    <source>
        <dbReference type="ARBA" id="ARBA00022801"/>
    </source>
</evidence>